<dbReference type="Gene3D" id="1.20.120.530">
    <property type="entry name" value="GntR ligand-binding domain-like"/>
    <property type="match status" value="1"/>
</dbReference>
<dbReference type="SUPFAM" id="SSF48008">
    <property type="entry name" value="GntR ligand-binding domain-like"/>
    <property type="match status" value="1"/>
</dbReference>
<dbReference type="Pfam" id="PF00392">
    <property type="entry name" value="GntR"/>
    <property type="match status" value="1"/>
</dbReference>
<comment type="caution">
    <text evidence="5">The sequence shown here is derived from an EMBL/GenBank/DDBJ whole genome shotgun (WGS) entry which is preliminary data.</text>
</comment>
<dbReference type="Pfam" id="PF07729">
    <property type="entry name" value="FCD"/>
    <property type="match status" value="1"/>
</dbReference>
<dbReference type="PANTHER" id="PTHR43537">
    <property type="entry name" value="TRANSCRIPTIONAL REGULATOR, GNTR FAMILY"/>
    <property type="match status" value="1"/>
</dbReference>
<keyword evidence="2" id="KW-0238">DNA-binding</keyword>
<dbReference type="InterPro" id="IPR008920">
    <property type="entry name" value="TF_FadR/GntR_C"/>
</dbReference>
<evidence type="ECO:0000259" key="4">
    <source>
        <dbReference type="PROSITE" id="PS50949"/>
    </source>
</evidence>
<keyword evidence="6" id="KW-1185">Reference proteome</keyword>
<reference evidence="5 6" key="1">
    <citation type="submission" date="2017-09" db="EMBL/GenBank/DDBJ databases">
        <title>Sphingomonas panjinensis sp.nov., isolated from oil-contaminated soil.</title>
        <authorList>
            <person name="Wang L."/>
            <person name="Chen L."/>
        </authorList>
    </citation>
    <scope>NUCLEOTIDE SEQUENCE [LARGE SCALE GENOMIC DNA]</scope>
    <source>
        <strain evidence="5 6">FW-11</strain>
    </source>
</reference>
<feature type="domain" description="HTH gntR-type" evidence="4">
    <location>
        <begin position="4"/>
        <end position="72"/>
    </location>
</feature>
<dbReference type="SMART" id="SM00345">
    <property type="entry name" value="HTH_GNTR"/>
    <property type="match status" value="1"/>
</dbReference>
<keyword evidence="3" id="KW-0804">Transcription</keyword>
<dbReference type="PROSITE" id="PS50949">
    <property type="entry name" value="HTH_GNTR"/>
    <property type="match status" value="1"/>
</dbReference>
<keyword evidence="1" id="KW-0805">Transcription regulation</keyword>
<dbReference type="Gene3D" id="1.10.10.10">
    <property type="entry name" value="Winged helix-like DNA-binding domain superfamily/Winged helix DNA-binding domain"/>
    <property type="match status" value="1"/>
</dbReference>
<evidence type="ECO:0000256" key="2">
    <source>
        <dbReference type="ARBA" id="ARBA00023125"/>
    </source>
</evidence>
<dbReference type="InterPro" id="IPR036388">
    <property type="entry name" value="WH-like_DNA-bd_sf"/>
</dbReference>
<dbReference type="GO" id="GO:0003700">
    <property type="term" value="F:DNA-binding transcription factor activity"/>
    <property type="evidence" value="ECO:0007669"/>
    <property type="project" value="InterPro"/>
</dbReference>
<evidence type="ECO:0000256" key="3">
    <source>
        <dbReference type="ARBA" id="ARBA00023163"/>
    </source>
</evidence>
<dbReference type="PRINTS" id="PR00035">
    <property type="entry name" value="HTHGNTR"/>
</dbReference>
<dbReference type="SMART" id="SM00895">
    <property type="entry name" value="FCD"/>
    <property type="match status" value="1"/>
</dbReference>
<dbReference type="OrthoDB" id="9809707at2"/>
<proteinExistence type="predicted"/>
<protein>
    <submittedName>
        <fullName evidence="5">GntR family transcriptional regulator</fullName>
    </submittedName>
</protein>
<dbReference type="AlphaFoldDB" id="A0A2T5FVG4"/>
<dbReference type="Proteomes" id="UP000244162">
    <property type="component" value="Unassembled WGS sequence"/>
</dbReference>
<dbReference type="RefSeq" id="WP_107968958.1">
    <property type="nucleotide sequence ID" value="NZ_NWBU01000011.1"/>
</dbReference>
<accession>A0A2T5FVG4</accession>
<sequence length="225" mass="25190">MPTDNLANRIYASILQLIVERDLREGSRLPSELRMAELFGVSRTVIREALVRLAADEIVISRRGAGSYVKRRPAEHLSAYLPDAKLSEHLGTYEVRFVLEAEAARLAAIRRSDRDLATIEAAMAALGAALLSDQPAHDEDWALHRAIMIATQTPAFLLVFDRMAEEIGLIMKAGVLISRARSASDVEAMMTEHEHIVEAIRWRDAEGAALAMRWHLTQGRKRLMR</sequence>
<evidence type="ECO:0000313" key="6">
    <source>
        <dbReference type="Proteomes" id="UP000244162"/>
    </source>
</evidence>
<dbReference type="InterPro" id="IPR011711">
    <property type="entry name" value="GntR_C"/>
</dbReference>
<dbReference type="InterPro" id="IPR036390">
    <property type="entry name" value="WH_DNA-bd_sf"/>
</dbReference>
<dbReference type="GO" id="GO:0003677">
    <property type="term" value="F:DNA binding"/>
    <property type="evidence" value="ECO:0007669"/>
    <property type="project" value="UniProtKB-KW"/>
</dbReference>
<dbReference type="PANTHER" id="PTHR43537:SF5">
    <property type="entry name" value="UXU OPERON TRANSCRIPTIONAL REGULATOR"/>
    <property type="match status" value="1"/>
</dbReference>
<name>A0A2T5FVG4_9SPHN</name>
<evidence type="ECO:0000313" key="5">
    <source>
        <dbReference type="EMBL" id="PTQ09443.1"/>
    </source>
</evidence>
<organism evidence="5 6">
    <name type="scientific">Sphingomonas oleivorans</name>
    <dbReference type="NCBI Taxonomy" id="1735121"/>
    <lineage>
        <taxon>Bacteria</taxon>
        <taxon>Pseudomonadati</taxon>
        <taxon>Pseudomonadota</taxon>
        <taxon>Alphaproteobacteria</taxon>
        <taxon>Sphingomonadales</taxon>
        <taxon>Sphingomonadaceae</taxon>
        <taxon>Sphingomonas</taxon>
    </lineage>
</organism>
<dbReference type="EMBL" id="NWBU01000011">
    <property type="protein sequence ID" value="PTQ09443.1"/>
    <property type="molecule type" value="Genomic_DNA"/>
</dbReference>
<gene>
    <name evidence="5" type="ORF">CLG96_14545</name>
</gene>
<dbReference type="SUPFAM" id="SSF46785">
    <property type="entry name" value="Winged helix' DNA-binding domain"/>
    <property type="match status" value="1"/>
</dbReference>
<dbReference type="InterPro" id="IPR000524">
    <property type="entry name" value="Tscrpt_reg_HTH_GntR"/>
</dbReference>
<evidence type="ECO:0000256" key="1">
    <source>
        <dbReference type="ARBA" id="ARBA00023015"/>
    </source>
</evidence>
<dbReference type="CDD" id="cd07377">
    <property type="entry name" value="WHTH_GntR"/>
    <property type="match status" value="1"/>
</dbReference>